<evidence type="ECO:0000259" key="1">
    <source>
        <dbReference type="Pfam" id="PF03372"/>
    </source>
</evidence>
<dbReference type="STRING" id="1391654.AKJ09_06205"/>
<dbReference type="InterPro" id="IPR036691">
    <property type="entry name" value="Endo/exonu/phosph_ase_sf"/>
</dbReference>
<dbReference type="PANTHER" id="PTHR14859">
    <property type="entry name" value="CALCOFLUOR WHITE HYPERSENSITIVE PROTEIN PRECURSOR"/>
    <property type="match status" value="1"/>
</dbReference>
<evidence type="ECO:0000313" key="2">
    <source>
        <dbReference type="EMBL" id="AKU99541.1"/>
    </source>
</evidence>
<dbReference type="GO" id="GO:0006506">
    <property type="term" value="P:GPI anchor biosynthetic process"/>
    <property type="evidence" value="ECO:0007669"/>
    <property type="project" value="TreeGrafter"/>
</dbReference>
<dbReference type="AlphaFoldDB" id="A0A0K1Q1M8"/>
<organism evidence="2 3">
    <name type="scientific">Labilithrix luteola</name>
    <dbReference type="NCBI Taxonomy" id="1391654"/>
    <lineage>
        <taxon>Bacteria</taxon>
        <taxon>Pseudomonadati</taxon>
        <taxon>Myxococcota</taxon>
        <taxon>Polyangia</taxon>
        <taxon>Polyangiales</taxon>
        <taxon>Labilitrichaceae</taxon>
        <taxon>Labilithrix</taxon>
    </lineage>
</organism>
<accession>A0A0K1Q1M8</accession>
<sequence>MPSMLVGSVRAAWRALPVFGVIFVTGALVPGCGGQSDDADLDAHERCGDAIFSRSATVKVMTLNLRHDEDQWRRRFELVADEIARLEPDIIGLQEVEIDVQQAPALNELVASRGKRRYQIYQETKPAGGEGVAIMTRFPILWHDHLPMRDNRVSVFVRVRHPSGSDIDVVDTHLSVGTESTVMSARVEQALDTVRLANRNLACNPTFFTGDLNSGERELPLERLKEAGFVDSYAFLHGSPTPLDGNTSDLVLADGAFEQHPQERIDFVLSRGAGQCSVSPVKSEVCFRNHDDKGFYPSDHFGVMTTFAVRLR</sequence>
<dbReference type="SUPFAM" id="SSF56219">
    <property type="entry name" value="DNase I-like"/>
    <property type="match status" value="1"/>
</dbReference>
<feature type="domain" description="Endonuclease/exonuclease/phosphatase" evidence="1">
    <location>
        <begin position="61"/>
        <end position="300"/>
    </location>
</feature>
<dbReference type="PANTHER" id="PTHR14859:SF16">
    <property type="entry name" value="ENDONUCLEASE_EXONUCLEASE_PHOSPHATASE DOMAIN-CONTAINING PROTEIN"/>
    <property type="match status" value="1"/>
</dbReference>
<dbReference type="GO" id="GO:0016020">
    <property type="term" value="C:membrane"/>
    <property type="evidence" value="ECO:0007669"/>
    <property type="project" value="GOC"/>
</dbReference>
<protein>
    <submittedName>
        <fullName evidence="2">Metal-dependent hydrolase</fullName>
    </submittedName>
</protein>
<gene>
    <name evidence="2" type="ORF">AKJ09_06205</name>
</gene>
<name>A0A0K1Q1M8_9BACT</name>
<dbReference type="InterPro" id="IPR005135">
    <property type="entry name" value="Endo/exonuclease/phosphatase"/>
</dbReference>
<keyword evidence="3" id="KW-1185">Reference proteome</keyword>
<proteinExistence type="predicted"/>
<keyword evidence="2" id="KW-0378">Hydrolase</keyword>
<dbReference type="Gene3D" id="3.60.10.10">
    <property type="entry name" value="Endonuclease/exonuclease/phosphatase"/>
    <property type="match status" value="1"/>
</dbReference>
<dbReference type="EMBL" id="CP012333">
    <property type="protein sequence ID" value="AKU99541.1"/>
    <property type="molecule type" value="Genomic_DNA"/>
</dbReference>
<dbReference type="Pfam" id="PF03372">
    <property type="entry name" value="Exo_endo_phos"/>
    <property type="match status" value="1"/>
</dbReference>
<reference evidence="2 3" key="1">
    <citation type="submission" date="2015-08" db="EMBL/GenBank/DDBJ databases">
        <authorList>
            <person name="Babu N.S."/>
            <person name="Beckwith C.J."/>
            <person name="Beseler K.G."/>
            <person name="Brison A."/>
            <person name="Carone J.V."/>
            <person name="Caskin T.P."/>
            <person name="Diamond M."/>
            <person name="Durham M.E."/>
            <person name="Foxe J.M."/>
            <person name="Go M."/>
            <person name="Henderson B.A."/>
            <person name="Jones I.B."/>
            <person name="McGettigan J.A."/>
            <person name="Micheletti S.J."/>
            <person name="Nasrallah M.E."/>
            <person name="Ortiz D."/>
            <person name="Piller C.R."/>
            <person name="Privatt S.R."/>
            <person name="Schneider S.L."/>
            <person name="Sharp S."/>
            <person name="Smith T.C."/>
            <person name="Stanton J.D."/>
            <person name="Ullery H.E."/>
            <person name="Wilson R.J."/>
            <person name="Serrano M.G."/>
            <person name="Buck G."/>
            <person name="Lee V."/>
            <person name="Wang Y."/>
            <person name="Carvalho R."/>
            <person name="Voegtly L."/>
            <person name="Shi R."/>
            <person name="Duckworth R."/>
            <person name="Johnson A."/>
            <person name="Loviza R."/>
            <person name="Walstead R."/>
            <person name="Shah Z."/>
            <person name="Kiflezghi M."/>
            <person name="Wade K."/>
            <person name="Ball S.L."/>
            <person name="Bradley K.W."/>
            <person name="Asai D.J."/>
            <person name="Bowman C.A."/>
            <person name="Russell D.A."/>
            <person name="Pope W.H."/>
            <person name="Jacobs-Sera D."/>
            <person name="Hendrix R.W."/>
            <person name="Hatfull G.F."/>
        </authorList>
    </citation>
    <scope>NUCLEOTIDE SEQUENCE [LARGE SCALE GENOMIC DNA]</scope>
    <source>
        <strain evidence="2 3">DSM 27648</strain>
    </source>
</reference>
<dbReference type="KEGG" id="llu:AKJ09_06205"/>
<dbReference type="InterPro" id="IPR051916">
    <property type="entry name" value="GPI-anchor_lipid_remodeler"/>
</dbReference>
<evidence type="ECO:0000313" key="3">
    <source>
        <dbReference type="Proteomes" id="UP000064967"/>
    </source>
</evidence>
<dbReference type="GO" id="GO:0016787">
    <property type="term" value="F:hydrolase activity"/>
    <property type="evidence" value="ECO:0007669"/>
    <property type="project" value="UniProtKB-KW"/>
</dbReference>
<dbReference type="Proteomes" id="UP000064967">
    <property type="component" value="Chromosome"/>
</dbReference>